<evidence type="ECO:0000256" key="9">
    <source>
        <dbReference type="RuleBase" id="RU363100"/>
    </source>
</evidence>
<keyword evidence="6" id="KW-1133">Transmembrane helix</keyword>
<sequence length="113" mass="12269">MTLALCGYSATFMRYAMAVTPVNYLLFGCHFVNFGAQATQGYRYLNYWKYVARASPGHVSAQVHADTCLSSFGGKELKEKATQEASHIADQAKAAAHKVEGKAKEVANKVTSS</sequence>
<dbReference type="GO" id="GO:0005743">
    <property type="term" value="C:mitochondrial inner membrane"/>
    <property type="evidence" value="ECO:0007669"/>
    <property type="project" value="UniProtKB-SubCell"/>
</dbReference>
<name>A0A9N8JAD3_9PEZI</name>
<evidence type="ECO:0000256" key="1">
    <source>
        <dbReference type="ARBA" id="ARBA00004448"/>
    </source>
</evidence>
<reference evidence="10" key="1">
    <citation type="submission" date="2020-06" db="EMBL/GenBank/DDBJ databases">
        <authorList>
            <person name="Onetto C."/>
        </authorList>
    </citation>
    <scope>NUCLEOTIDE SEQUENCE</scope>
</reference>
<evidence type="ECO:0000313" key="10">
    <source>
        <dbReference type="EMBL" id="CAD0084020.1"/>
    </source>
</evidence>
<dbReference type="EMBL" id="CAIJEN010000003">
    <property type="protein sequence ID" value="CAD0084020.1"/>
    <property type="molecule type" value="Genomic_DNA"/>
</dbReference>
<dbReference type="GO" id="GO:0006850">
    <property type="term" value="P:pyruvate import into mitochondria"/>
    <property type="evidence" value="ECO:0007669"/>
    <property type="project" value="InterPro"/>
</dbReference>
<accession>A0A9N8JAD3</accession>
<dbReference type="Proteomes" id="UP000716446">
    <property type="component" value="Unassembled WGS sequence"/>
</dbReference>
<comment type="similarity">
    <text evidence="2 9">Belongs to the mitochondrial pyruvate carrier (MPC) (TC 2.A.105) family.</text>
</comment>
<keyword evidence="8" id="KW-0472">Membrane</keyword>
<keyword evidence="5 9" id="KW-0999">Mitochondrion inner membrane</keyword>
<keyword evidence="3 9" id="KW-0813">Transport</keyword>
<keyword evidence="4" id="KW-0812">Transmembrane</keyword>
<organism evidence="10 11">
    <name type="scientific">Aureobasidium vineae</name>
    <dbReference type="NCBI Taxonomy" id="2773715"/>
    <lineage>
        <taxon>Eukaryota</taxon>
        <taxon>Fungi</taxon>
        <taxon>Dikarya</taxon>
        <taxon>Ascomycota</taxon>
        <taxon>Pezizomycotina</taxon>
        <taxon>Dothideomycetes</taxon>
        <taxon>Dothideomycetidae</taxon>
        <taxon>Dothideales</taxon>
        <taxon>Saccotheciaceae</taxon>
        <taxon>Aureobasidium</taxon>
    </lineage>
</organism>
<evidence type="ECO:0000313" key="11">
    <source>
        <dbReference type="Proteomes" id="UP000716446"/>
    </source>
</evidence>
<keyword evidence="11" id="KW-1185">Reference proteome</keyword>
<dbReference type="InterPro" id="IPR005336">
    <property type="entry name" value="MPC"/>
</dbReference>
<keyword evidence="7 9" id="KW-0496">Mitochondrion</keyword>
<evidence type="ECO:0000256" key="8">
    <source>
        <dbReference type="ARBA" id="ARBA00023136"/>
    </source>
</evidence>
<evidence type="ECO:0000256" key="6">
    <source>
        <dbReference type="ARBA" id="ARBA00022989"/>
    </source>
</evidence>
<evidence type="ECO:0000256" key="4">
    <source>
        <dbReference type="ARBA" id="ARBA00022692"/>
    </source>
</evidence>
<gene>
    <name evidence="10" type="ORF">AWRI4619_LOCUS2587</name>
</gene>
<proteinExistence type="inferred from homology"/>
<dbReference type="Pfam" id="PF03650">
    <property type="entry name" value="MPC"/>
    <property type="match status" value="1"/>
</dbReference>
<comment type="caution">
    <text evidence="10">The sequence shown here is derived from an EMBL/GenBank/DDBJ whole genome shotgun (WGS) entry which is preliminary data.</text>
</comment>
<evidence type="ECO:0000256" key="2">
    <source>
        <dbReference type="ARBA" id="ARBA00006416"/>
    </source>
</evidence>
<evidence type="ECO:0000256" key="7">
    <source>
        <dbReference type="ARBA" id="ARBA00023128"/>
    </source>
</evidence>
<evidence type="ECO:0000256" key="5">
    <source>
        <dbReference type="ARBA" id="ARBA00022792"/>
    </source>
</evidence>
<protein>
    <recommendedName>
        <fullName evidence="9">Mitochondrial pyruvate carrier</fullName>
    </recommendedName>
</protein>
<evidence type="ECO:0000256" key="3">
    <source>
        <dbReference type="ARBA" id="ARBA00022448"/>
    </source>
</evidence>
<comment type="subcellular location">
    <subcellularLocation>
        <location evidence="1 9">Mitochondrion inner membrane</location>
        <topology evidence="1 9">Multi-pass membrane protein</topology>
    </subcellularLocation>
</comment>
<dbReference type="AlphaFoldDB" id="A0A9N8JAD3"/>
<comment type="function">
    <text evidence="9">Mediates the uptake of pyruvate into mitochondria.</text>
</comment>